<dbReference type="EMBL" id="GBXM01075412">
    <property type="protein sequence ID" value="JAH33165.1"/>
    <property type="molecule type" value="Transcribed_RNA"/>
</dbReference>
<name>A0A0E9RXP0_ANGAN</name>
<sequence>MKFYLDPLAFAFSLKTIFQTWAVYKCFLLYM</sequence>
<reference evidence="1" key="1">
    <citation type="submission" date="2014-11" db="EMBL/GenBank/DDBJ databases">
        <authorList>
            <person name="Amaro Gonzalez C."/>
        </authorList>
    </citation>
    <scope>NUCLEOTIDE SEQUENCE</scope>
</reference>
<protein>
    <submittedName>
        <fullName evidence="1">Uncharacterized protein</fullName>
    </submittedName>
</protein>
<reference evidence="1" key="2">
    <citation type="journal article" date="2015" name="Fish Shellfish Immunol.">
        <title>Early steps in the European eel (Anguilla anguilla)-Vibrio vulnificus interaction in the gills: Role of the RtxA13 toxin.</title>
        <authorList>
            <person name="Callol A."/>
            <person name="Pajuelo D."/>
            <person name="Ebbesson L."/>
            <person name="Teles M."/>
            <person name="MacKenzie S."/>
            <person name="Amaro C."/>
        </authorList>
    </citation>
    <scope>NUCLEOTIDE SEQUENCE</scope>
</reference>
<proteinExistence type="predicted"/>
<accession>A0A0E9RXP0</accession>
<organism evidence="1">
    <name type="scientific">Anguilla anguilla</name>
    <name type="common">European freshwater eel</name>
    <name type="synonym">Muraena anguilla</name>
    <dbReference type="NCBI Taxonomy" id="7936"/>
    <lineage>
        <taxon>Eukaryota</taxon>
        <taxon>Metazoa</taxon>
        <taxon>Chordata</taxon>
        <taxon>Craniata</taxon>
        <taxon>Vertebrata</taxon>
        <taxon>Euteleostomi</taxon>
        <taxon>Actinopterygii</taxon>
        <taxon>Neopterygii</taxon>
        <taxon>Teleostei</taxon>
        <taxon>Anguilliformes</taxon>
        <taxon>Anguillidae</taxon>
        <taxon>Anguilla</taxon>
    </lineage>
</organism>
<dbReference type="AlphaFoldDB" id="A0A0E9RXP0"/>
<evidence type="ECO:0000313" key="1">
    <source>
        <dbReference type="EMBL" id="JAH33165.1"/>
    </source>
</evidence>